<evidence type="ECO:0000256" key="6">
    <source>
        <dbReference type="ARBA" id="ARBA00023180"/>
    </source>
</evidence>
<dbReference type="RefSeq" id="XP_033675879.1">
    <property type="nucleotide sequence ID" value="XM_033820539.1"/>
</dbReference>
<evidence type="ECO:0000256" key="8">
    <source>
        <dbReference type="ARBA" id="ARBA00023295"/>
    </source>
</evidence>
<name>A0A6A6HRU0_9PLEO</name>
<evidence type="ECO:0000313" key="20">
    <source>
        <dbReference type="EMBL" id="KAF2240875.1"/>
    </source>
</evidence>
<feature type="signal peptide" evidence="18">
    <location>
        <begin position="1"/>
        <end position="17"/>
    </location>
</feature>
<feature type="chain" id="PRO_5025576239" description="glucan endo-1,6-beta-glucosidase" evidence="18">
    <location>
        <begin position="18"/>
        <end position="414"/>
    </location>
</feature>
<keyword evidence="21" id="KW-1185">Reference proteome</keyword>
<comment type="similarity">
    <text evidence="2 17">Belongs to the glycosyl hydrolase 5 (cellulase A) family.</text>
</comment>
<dbReference type="GO" id="GO:0005576">
    <property type="term" value="C:extracellular region"/>
    <property type="evidence" value="ECO:0007669"/>
    <property type="project" value="UniProtKB-SubCell"/>
</dbReference>
<evidence type="ECO:0000256" key="16">
    <source>
        <dbReference type="ARBA" id="ARBA00043257"/>
    </source>
</evidence>
<dbReference type="GO" id="GO:0009251">
    <property type="term" value="P:glucan catabolic process"/>
    <property type="evidence" value="ECO:0007669"/>
    <property type="project" value="TreeGrafter"/>
</dbReference>
<gene>
    <name evidence="20" type="ORF">BU26DRAFT_201563</name>
</gene>
<evidence type="ECO:0000256" key="11">
    <source>
        <dbReference type="ARBA" id="ARBA00036633"/>
    </source>
</evidence>
<keyword evidence="8 17" id="KW-0326">Glycosidase</keyword>
<keyword evidence="7" id="KW-0119">Carbohydrate metabolism</keyword>
<evidence type="ECO:0000256" key="5">
    <source>
        <dbReference type="ARBA" id="ARBA00022801"/>
    </source>
</evidence>
<evidence type="ECO:0000256" key="4">
    <source>
        <dbReference type="ARBA" id="ARBA00022729"/>
    </source>
</evidence>
<keyword evidence="3" id="KW-0964">Secreted</keyword>
<comment type="function">
    <text evidence="12">Beta-glucanases participate in the metabolism of beta-glucan, the main structural component of the cell wall. Acts on lutean, pustulan and 1,6-oligo-beta-D-glucosides.</text>
</comment>
<dbReference type="GO" id="GO:0009986">
    <property type="term" value="C:cell surface"/>
    <property type="evidence" value="ECO:0007669"/>
    <property type="project" value="TreeGrafter"/>
</dbReference>
<evidence type="ECO:0000259" key="19">
    <source>
        <dbReference type="Pfam" id="PF00150"/>
    </source>
</evidence>
<dbReference type="GO" id="GO:0004338">
    <property type="term" value="F:glucan exo-1,3-beta-glucosidase activity"/>
    <property type="evidence" value="ECO:0007669"/>
    <property type="project" value="TreeGrafter"/>
</dbReference>
<evidence type="ECO:0000256" key="2">
    <source>
        <dbReference type="ARBA" id="ARBA00005641"/>
    </source>
</evidence>
<dbReference type="InterPro" id="IPR050386">
    <property type="entry name" value="Glycosyl_hydrolase_5"/>
</dbReference>
<evidence type="ECO:0000256" key="10">
    <source>
        <dbReference type="ARBA" id="ARBA00023326"/>
    </source>
</evidence>
<dbReference type="PANTHER" id="PTHR31297">
    <property type="entry name" value="GLUCAN ENDO-1,6-BETA-GLUCOSIDASE B"/>
    <property type="match status" value="1"/>
</dbReference>
<evidence type="ECO:0000256" key="18">
    <source>
        <dbReference type="SAM" id="SignalP"/>
    </source>
</evidence>
<dbReference type="GeneID" id="54573869"/>
<dbReference type="OrthoDB" id="1887033at2759"/>
<evidence type="ECO:0000256" key="17">
    <source>
        <dbReference type="RuleBase" id="RU361153"/>
    </source>
</evidence>
<dbReference type="InterPro" id="IPR001547">
    <property type="entry name" value="Glyco_hydro_5"/>
</dbReference>
<dbReference type="GO" id="GO:0046557">
    <property type="term" value="F:glucan endo-1,6-beta-glucosidase activity"/>
    <property type="evidence" value="ECO:0007669"/>
    <property type="project" value="UniProtKB-EC"/>
</dbReference>
<comment type="catalytic activity">
    <reaction evidence="11">
        <text>Random hydrolysis of (1-&gt;6)-linkages in (1-&gt;6)-beta-D-glucans.</text>
        <dbReference type="EC" id="3.2.1.75"/>
    </reaction>
</comment>
<dbReference type="GO" id="GO:0071555">
    <property type="term" value="P:cell wall organization"/>
    <property type="evidence" value="ECO:0007669"/>
    <property type="project" value="UniProtKB-KW"/>
</dbReference>
<dbReference type="SUPFAM" id="SSF51445">
    <property type="entry name" value="(Trans)glycosidases"/>
    <property type="match status" value="1"/>
</dbReference>
<evidence type="ECO:0000256" key="15">
    <source>
        <dbReference type="ARBA" id="ARBA00042025"/>
    </source>
</evidence>
<proteinExistence type="inferred from homology"/>
<evidence type="ECO:0000256" key="1">
    <source>
        <dbReference type="ARBA" id="ARBA00004613"/>
    </source>
</evidence>
<evidence type="ECO:0000256" key="13">
    <source>
        <dbReference type="ARBA" id="ARBA00038935"/>
    </source>
</evidence>
<dbReference type="Proteomes" id="UP000800094">
    <property type="component" value="Unassembled WGS sequence"/>
</dbReference>
<keyword evidence="6" id="KW-0325">Glycoprotein</keyword>
<evidence type="ECO:0000313" key="21">
    <source>
        <dbReference type="Proteomes" id="UP000800094"/>
    </source>
</evidence>
<organism evidence="20 21">
    <name type="scientific">Trematosphaeria pertusa</name>
    <dbReference type="NCBI Taxonomy" id="390896"/>
    <lineage>
        <taxon>Eukaryota</taxon>
        <taxon>Fungi</taxon>
        <taxon>Dikarya</taxon>
        <taxon>Ascomycota</taxon>
        <taxon>Pezizomycotina</taxon>
        <taxon>Dothideomycetes</taxon>
        <taxon>Pleosporomycetidae</taxon>
        <taxon>Pleosporales</taxon>
        <taxon>Massarineae</taxon>
        <taxon>Trematosphaeriaceae</taxon>
        <taxon>Trematosphaeria</taxon>
    </lineage>
</organism>
<dbReference type="EMBL" id="ML987215">
    <property type="protein sequence ID" value="KAF2240875.1"/>
    <property type="molecule type" value="Genomic_DNA"/>
</dbReference>
<feature type="domain" description="Glycoside hydrolase family 5" evidence="19">
    <location>
        <begin position="99"/>
        <end position="381"/>
    </location>
</feature>
<dbReference type="Gene3D" id="3.20.20.80">
    <property type="entry name" value="Glycosidases"/>
    <property type="match status" value="1"/>
</dbReference>
<dbReference type="InterPro" id="IPR017853">
    <property type="entry name" value="GH"/>
</dbReference>
<accession>A0A6A6HRU0</accession>
<dbReference type="EC" id="3.2.1.75" evidence="13"/>
<dbReference type="Pfam" id="PF00150">
    <property type="entry name" value="Cellulase"/>
    <property type="match status" value="1"/>
</dbReference>
<comment type="subcellular location">
    <subcellularLocation>
        <location evidence="1">Secreted</location>
    </subcellularLocation>
</comment>
<sequence>MRYYLLSLLALSGAVTAWLPSERDLFGEQPNSVARSVSIGKGRSIKRFDSSYNKIRGVNLGSLFIIEPWMCADEWKSMGCDGTNSEFDCVLKLGQDAANAAFKKHWDTWITEQDLDRMKEYGLNTIRVPVGYWLVEDTVYADSEHFPQGGLEYLDRLAGWAASRNIYVILDLHGAPGAQEPNQPFTGQYAPSAGFFVSWQYDRAYKFLQTMTERIHKNNAYRTTGMIEVLNEPERNHPDLITTYYATAYDKIRETEENLNIPGAQQLTIQFMDQAWGAGNPRDVLQGKTGVAFDDHRYLKWAPIEQSKQSYLSTSCSDTFGDGDSKPIIVGEWSLAVDSNQEWNAGWDPTKEENKAFYTQWWAAQVQAYEKGLGWAFWSWKTQLGGDWRWSYSAAVDAGVIPKDPGQAAALAKC</sequence>
<evidence type="ECO:0000256" key="12">
    <source>
        <dbReference type="ARBA" id="ARBA00037628"/>
    </source>
</evidence>
<evidence type="ECO:0000256" key="3">
    <source>
        <dbReference type="ARBA" id="ARBA00022525"/>
    </source>
</evidence>
<keyword evidence="10" id="KW-0624">Polysaccharide degradation</keyword>
<evidence type="ECO:0000256" key="14">
    <source>
        <dbReference type="ARBA" id="ARBA00041472"/>
    </source>
</evidence>
<reference evidence="20" key="1">
    <citation type="journal article" date="2020" name="Stud. Mycol.">
        <title>101 Dothideomycetes genomes: a test case for predicting lifestyles and emergence of pathogens.</title>
        <authorList>
            <person name="Haridas S."/>
            <person name="Albert R."/>
            <person name="Binder M."/>
            <person name="Bloem J."/>
            <person name="Labutti K."/>
            <person name="Salamov A."/>
            <person name="Andreopoulos B."/>
            <person name="Baker S."/>
            <person name="Barry K."/>
            <person name="Bills G."/>
            <person name="Bluhm B."/>
            <person name="Cannon C."/>
            <person name="Castanera R."/>
            <person name="Culley D."/>
            <person name="Daum C."/>
            <person name="Ezra D."/>
            <person name="Gonzalez J."/>
            <person name="Henrissat B."/>
            <person name="Kuo A."/>
            <person name="Liang C."/>
            <person name="Lipzen A."/>
            <person name="Lutzoni F."/>
            <person name="Magnuson J."/>
            <person name="Mondo S."/>
            <person name="Nolan M."/>
            <person name="Ohm R."/>
            <person name="Pangilinan J."/>
            <person name="Park H.-J."/>
            <person name="Ramirez L."/>
            <person name="Alfaro M."/>
            <person name="Sun H."/>
            <person name="Tritt A."/>
            <person name="Yoshinaga Y."/>
            <person name="Zwiers L.-H."/>
            <person name="Turgeon B."/>
            <person name="Goodwin S."/>
            <person name="Spatafora J."/>
            <person name="Crous P."/>
            <person name="Grigoriev I."/>
        </authorList>
    </citation>
    <scope>NUCLEOTIDE SEQUENCE</scope>
    <source>
        <strain evidence="20">CBS 122368</strain>
    </source>
</reference>
<protein>
    <recommendedName>
        <fullName evidence="13">glucan endo-1,6-beta-glucosidase</fullName>
        <ecNumber evidence="13">3.2.1.75</ecNumber>
    </recommendedName>
    <alternativeName>
        <fullName evidence="15">Beta-1,6-glucanase B</fullName>
    </alternativeName>
    <alternativeName>
        <fullName evidence="14">Endo-1,6-beta-D-glucanase B</fullName>
    </alternativeName>
    <alternativeName>
        <fullName evidence="16">Endo-1,6-beta-glucanase B</fullName>
    </alternativeName>
</protein>
<keyword evidence="4 18" id="KW-0732">Signal</keyword>
<keyword evidence="9" id="KW-0961">Cell wall biogenesis/degradation</keyword>
<evidence type="ECO:0000256" key="9">
    <source>
        <dbReference type="ARBA" id="ARBA00023316"/>
    </source>
</evidence>
<dbReference type="AlphaFoldDB" id="A0A6A6HRU0"/>
<dbReference type="PANTHER" id="PTHR31297:SF39">
    <property type="entry name" value="GLUCAN ENDO-1,6-BETA-GLUCOSIDASE B"/>
    <property type="match status" value="1"/>
</dbReference>
<keyword evidence="5 17" id="KW-0378">Hydrolase</keyword>
<evidence type="ECO:0000256" key="7">
    <source>
        <dbReference type="ARBA" id="ARBA00023277"/>
    </source>
</evidence>